<accession>A0A8H2W607</accession>
<sequence>MPLNIPFNNFFTNFYNMAANPRLHGFIDRQSDSPPPQPPSPSPRLQPQPQPQQRADRQAMAKNLRIGSKKQKDSSANMNRAHNSEPAYDQPTGFSQRNTVHGGDQMYPDYTQQENRDKFDDSTVAEDFDDTVSQGNFSNGQNMAVVGVDDFDNRHVREQVEQDNFQDPQDNRYNMRSPDESDFGHNHIDGPVPHQPHKIFHQYNGPHTQALGESLYKQSQTPKIIFQPHLSPLPQHNSPTKQKISGRFNQSRHLDTLTNRQKNGVQAVESSRKRTSDEGVFSPLPKAGKSQVVEDLENAIPREIPPYNIPPPRSENMQSPQIDGSSDEEEYSEDSSRIKEQPALQSRPVERFPPANPQQNGAFNLATIQLDYDDATLKNMDYSQLRDESFEAPSAASEQPSEPDMSLSDRTLNERVSYHVEQYQAADQKELDKQRVAMAEFFGNLSKDEWEEAGDWFLERFADTLKALKDARKEKRDVVAKFEREIEKREGEVKGSLRAYNEDMERMKKGAKGVIEGKML</sequence>
<reference evidence="4" key="1">
    <citation type="submission" date="2020-10" db="EMBL/GenBank/DDBJ databases">
        <authorList>
            <person name="Kusch S."/>
        </authorList>
    </citation>
    <scope>NUCLEOTIDE SEQUENCE</scope>
    <source>
        <strain evidence="4">SwB9</strain>
    </source>
</reference>
<feature type="region of interest" description="Disordered" evidence="2">
    <location>
        <begin position="254"/>
        <end position="360"/>
    </location>
</feature>
<feature type="compositionally biased region" description="Polar residues" evidence="2">
    <location>
        <begin position="315"/>
        <end position="324"/>
    </location>
</feature>
<dbReference type="Proteomes" id="UP000624404">
    <property type="component" value="Unassembled WGS sequence"/>
</dbReference>
<dbReference type="PANTHER" id="PTHR28244">
    <property type="entry name" value="RNA POLYMERASE I-SPECIFIC TRANSCRIPTION INITIATION FACTOR RRN11"/>
    <property type="match status" value="1"/>
</dbReference>
<feature type="compositionally biased region" description="Polar residues" evidence="2">
    <location>
        <begin position="254"/>
        <end position="264"/>
    </location>
</feature>
<dbReference type="GO" id="GO:0001164">
    <property type="term" value="F:RNA polymerase I core promoter sequence-specific DNA binding"/>
    <property type="evidence" value="ECO:0007669"/>
    <property type="project" value="TreeGrafter"/>
</dbReference>
<feature type="region of interest" description="Disordered" evidence="2">
    <location>
        <begin position="25"/>
        <end position="111"/>
    </location>
</feature>
<dbReference type="GO" id="GO:0017025">
    <property type="term" value="F:TBP-class protein binding"/>
    <property type="evidence" value="ECO:0007669"/>
    <property type="project" value="TreeGrafter"/>
</dbReference>
<evidence type="ECO:0000313" key="4">
    <source>
        <dbReference type="EMBL" id="CAD6453858.1"/>
    </source>
</evidence>
<dbReference type="PANTHER" id="PTHR28244:SF3">
    <property type="entry name" value="EXTRACELLULAR MUTANT PROTEIN 11 C-TERMINAL DOMAIN-CONTAINING PROTEIN"/>
    <property type="match status" value="1"/>
</dbReference>
<evidence type="ECO:0000259" key="3">
    <source>
        <dbReference type="Pfam" id="PF15463"/>
    </source>
</evidence>
<evidence type="ECO:0000256" key="2">
    <source>
        <dbReference type="SAM" id="MobiDB-lite"/>
    </source>
</evidence>
<dbReference type="AlphaFoldDB" id="A0A8H2W607"/>
<feature type="coiled-coil region" evidence="1">
    <location>
        <begin position="465"/>
        <end position="492"/>
    </location>
</feature>
<evidence type="ECO:0000256" key="1">
    <source>
        <dbReference type="SAM" id="Coils"/>
    </source>
</evidence>
<dbReference type="GO" id="GO:0042790">
    <property type="term" value="P:nucleolar large rRNA transcription by RNA polymerase I"/>
    <property type="evidence" value="ECO:0007669"/>
    <property type="project" value="TreeGrafter"/>
</dbReference>
<feature type="compositionally biased region" description="Pro residues" evidence="2">
    <location>
        <begin position="303"/>
        <end position="313"/>
    </location>
</feature>
<name>A0A8H2W607_9HELO</name>
<protein>
    <submittedName>
        <fullName evidence="4">5c5d79d9-0ba6-4c73-be9f-ad34576d7419</fullName>
    </submittedName>
</protein>
<feature type="compositionally biased region" description="Pro residues" evidence="2">
    <location>
        <begin position="33"/>
        <end position="50"/>
    </location>
</feature>
<feature type="compositionally biased region" description="Polar residues" evidence="2">
    <location>
        <begin position="234"/>
        <end position="247"/>
    </location>
</feature>
<dbReference type="OrthoDB" id="5346740at2759"/>
<dbReference type="InterPro" id="IPR029178">
    <property type="entry name" value="Ecm11_C"/>
</dbReference>
<keyword evidence="1" id="KW-0175">Coiled coil</keyword>
<proteinExistence type="predicted"/>
<keyword evidence="5" id="KW-1185">Reference proteome</keyword>
<dbReference type="GO" id="GO:0070860">
    <property type="term" value="C:RNA polymerase I core factor complex"/>
    <property type="evidence" value="ECO:0007669"/>
    <property type="project" value="TreeGrafter"/>
</dbReference>
<feature type="region of interest" description="Disordered" evidence="2">
    <location>
        <begin position="387"/>
        <end position="408"/>
    </location>
</feature>
<feature type="domain" description="Extracellular mutant protein 11 C-terminal" evidence="3">
    <location>
        <begin position="371"/>
        <end position="514"/>
    </location>
</feature>
<evidence type="ECO:0000313" key="5">
    <source>
        <dbReference type="Proteomes" id="UP000624404"/>
    </source>
</evidence>
<gene>
    <name evidence="4" type="ORF">SCLTRI_LOCUS10026</name>
</gene>
<comment type="caution">
    <text evidence="4">The sequence shown here is derived from an EMBL/GenBank/DDBJ whole genome shotgun (WGS) entry which is preliminary data.</text>
</comment>
<feature type="region of interest" description="Disordered" evidence="2">
    <location>
        <begin position="228"/>
        <end position="247"/>
    </location>
</feature>
<organism evidence="4 5">
    <name type="scientific">Sclerotinia trifoliorum</name>
    <dbReference type="NCBI Taxonomy" id="28548"/>
    <lineage>
        <taxon>Eukaryota</taxon>
        <taxon>Fungi</taxon>
        <taxon>Dikarya</taxon>
        <taxon>Ascomycota</taxon>
        <taxon>Pezizomycotina</taxon>
        <taxon>Leotiomycetes</taxon>
        <taxon>Helotiales</taxon>
        <taxon>Sclerotiniaceae</taxon>
        <taxon>Sclerotinia</taxon>
    </lineage>
</organism>
<dbReference type="InterPro" id="IPR053029">
    <property type="entry name" value="RNA_pol_I-specific_init_factor"/>
</dbReference>
<dbReference type="Pfam" id="PF15463">
    <property type="entry name" value="ECM11"/>
    <property type="match status" value="1"/>
</dbReference>
<dbReference type="EMBL" id="CAJHIA010000036">
    <property type="protein sequence ID" value="CAD6453858.1"/>
    <property type="molecule type" value="Genomic_DNA"/>
</dbReference>